<comment type="caution">
    <text evidence="3">The sequence shown here is derived from an EMBL/GenBank/DDBJ whole genome shotgun (WGS) entry which is preliminary data.</text>
</comment>
<keyword evidence="2" id="KW-1133">Transmembrane helix</keyword>
<reference evidence="4" key="1">
    <citation type="journal article" date="2020" name="Syst. Appl. Microbiol.">
        <title>Streptomyces alkaliterrae sp. nov., isolated from an alkaline soil, and emended descriptions of Streptomyces alkaliphilus, Streptomyces calidiresistens and Streptomyces durbertensis.</title>
        <authorList>
            <person name="Swiecimska M."/>
            <person name="Golinska P."/>
            <person name="Nouioui I."/>
            <person name="Wypij M."/>
            <person name="Rai M."/>
            <person name="Sangal V."/>
            <person name="Goodfellow M."/>
        </authorList>
    </citation>
    <scope>NUCLEOTIDE SEQUENCE [LARGE SCALE GENOMIC DNA]</scope>
    <source>
        <strain evidence="4">DSM 104538</strain>
    </source>
</reference>
<protein>
    <submittedName>
        <fullName evidence="3">Transglutaminase</fullName>
    </submittedName>
</protein>
<feature type="region of interest" description="Disordered" evidence="1">
    <location>
        <begin position="210"/>
        <end position="233"/>
    </location>
</feature>
<dbReference type="EMBL" id="WMLF01000508">
    <property type="protein sequence ID" value="MBB1246490.1"/>
    <property type="molecule type" value="Genomic_DNA"/>
</dbReference>
<evidence type="ECO:0000256" key="1">
    <source>
        <dbReference type="SAM" id="MobiDB-lite"/>
    </source>
</evidence>
<organism evidence="3 4">
    <name type="scientific">Streptomyces durbertensis</name>
    <dbReference type="NCBI Taxonomy" id="2448886"/>
    <lineage>
        <taxon>Bacteria</taxon>
        <taxon>Bacillati</taxon>
        <taxon>Actinomycetota</taxon>
        <taxon>Actinomycetes</taxon>
        <taxon>Kitasatosporales</taxon>
        <taxon>Streptomycetaceae</taxon>
        <taxon>Streptomyces</taxon>
    </lineage>
</organism>
<evidence type="ECO:0000256" key="2">
    <source>
        <dbReference type="SAM" id="Phobius"/>
    </source>
</evidence>
<keyword evidence="4" id="KW-1185">Reference proteome</keyword>
<keyword evidence="2" id="KW-0472">Membrane</keyword>
<gene>
    <name evidence="3" type="ORF">GL263_23480</name>
</gene>
<sequence length="233" mass="24640">PEDSAAPAPTPAERDACPPELRRAGECDAREQDAAAGAGGGFPWTAVLLPAAALLVLLALLAPLLWRTAVRSRRLGARAHAAGPRAATLAAWRELLDTGWDLGVAPDEAASPRGAAHRLVDGGRLDEEASAAAHRVATAVERTLYAPPAPDPDPATAVGPGPELAKDVRLVGAAMREHADRRTRLRALLVPRSAVRVKWAVEDRRAAAARRLRGAAERTATRLRPPFSRRRPG</sequence>
<evidence type="ECO:0000313" key="3">
    <source>
        <dbReference type="EMBL" id="MBB1246490.1"/>
    </source>
</evidence>
<dbReference type="Proteomes" id="UP000766698">
    <property type="component" value="Unassembled WGS sequence"/>
</dbReference>
<keyword evidence="2" id="KW-0812">Transmembrane</keyword>
<evidence type="ECO:0000313" key="4">
    <source>
        <dbReference type="Proteomes" id="UP000766698"/>
    </source>
</evidence>
<accession>A0ABR6EMA3</accession>
<feature type="transmembrane region" description="Helical" evidence="2">
    <location>
        <begin position="47"/>
        <end position="66"/>
    </location>
</feature>
<name>A0ABR6EMA3_9ACTN</name>
<feature type="non-terminal residue" evidence="3">
    <location>
        <position position="1"/>
    </location>
</feature>
<proteinExistence type="predicted"/>